<dbReference type="EMBL" id="CAWYQH010000163">
    <property type="protein sequence ID" value="CAK8697328.1"/>
    <property type="molecule type" value="Genomic_DNA"/>
</dbReference>
<evidence type="ECO:0008006" key="5">
    <source>
        <dbReference type="Google" id="ProtNLM"/>
    </source>
</evidence>
<gene>
    <name evidence="3" type="ORF">CVLEPA_LOCUS30576</name>
</gene>
<evidence type="ECO:0000313" key="4">
    <source>
        <dbReference type="Proteomes" id="UP001642483"/>
    </source>
</evidence>
<evidence type="ECO:0000256" key="1">
    <source>
        <dbReference type="ARBA" id="ARBA00010954"/>
    </source>
</evidence>
<proteinExistence type="inferred from homology"/>
<feature type="region of interest" description="Disordered" evidence="2">
    <location>
        <begin position="577"/>
        <end position="596"/>
    </location>
</feature>
<evidence type="ECO:0000313" key="3">
    <source>
        <dbReference type="EMBL" id="CAK8697328.1"/>
    </source>
</evidence>
<feature type="region of interest" description="Disordered" evidence="2">
    <location>
        <begin position="305"/>
        <end position="328"/>
    </location>
</feature>
<keyword evidence="4" id="KW-1185">Reference proteome</keyword>
<reference evidence="3 4" key="1">
    <citation type="submission" date="2024-02" db="EMBL/GenBank/DDBJ databases">
        <authorList>
            <person name="Daric V."/>
            <person name="Darras S."/>
        </authorList>
    </citation>
    <scope>NUCLEOTIDE SEQUENCE [LARGE SCALE GENOMIC DNA]</scope>
</reference>
<dbReference type="InterPro" id="IPR008862">
    <property type="entry name" value="Tcp11"/>
</dbReference>
<dbReference type="Pfam" id="PF05794">
    <property type="entry name" value="Tcp11"/>
    <property type="match status" value="1"/>
</dbReference>
<comment type="similarity">
    <text evidence="1">Belongs to the TCP11 family.</text>
</comment>
<protein>
    <recommendedName>
        <fullName evidence="5">T-complex 11</fullName>
    </recommendedName>
</protein>
<accession>A0ABP0H018</accession>
<feature type="compositionally biased region" description="Basic and acidic residues" evidence="2">
    <location>
        <begin position="27"/>
        <end position="37"/>
    </location>
</feature>
<feature type="compositionally biased region" description="Polar residues" evidence="2">
    <location>
        <begin position="577"/>
        <end position="586"/>
    </location>
</feature>
<evidence type="ECO:0000256" key="2">
    <source>
        <dbReference type="SAM" id="MobiDB-lite"/>
    </source>
</evidence>
<feature type="compositionally biased region" description="Low complexity" evidence="2">
    <location>
        <begin position="310"/>
        <end position="319"/>
    </location>
</feature>
<dbReference type="PANTHER" id="PTHR12832">
    <property type="entry name" value="TESTIS-SPECIFIC PROTEIN PBS13 T-COMPLEX 11"/>
    <property type="match status" value="1"/>
</dbReference>
<organism evidence="3 4">
    <name type="scientific">Clavelina lepadiformis</name>
    <name type="common">Light-bulb sea squirt</name>
    <name type="synonym">Ascidia lepadiformis</name>
    <dbReference type="NCBI Taxonomy" id="159417"/>
    <lineage>
        <taxon>Eukaryota</taxon>
        <taxon>Metazoa</taxon>
        <taxon>Chordata</taxon>
        <taxon>Tunicata</taxon>
        <taxon>Ascidiacea</taxon>
        <taxon>Aplousobranchia</taxon>
        <taxon>Clavelinidae</taxon>
        <taxon>Clavelina</taxon>
    </lineage>
</organism>
<feature type="region of interest" description="Disordered" evidence="2">
    <location>
        <begin position="1"/>
        <end position="50"/>
    </location>
</feature>
<dbReference type="Proteomes" id="UP001642483">
    <property type="component" value="Unassembled WGS sequence"/>
</dbReference>
<dbReference type="PANTHER" id="PTHR12832:SF11">
    <property type="entry name" value="LD23868P"/>
    <property type="match status" value="1"/>
</dbReference>
<sequence>MSEENSEKLPLCPNHNNETPVGKKRSRDVVKPIETKSKSKTTPTQIPPKPVLDICKGHFGKVVISTPSASPPNKKSSSMKDLLEAKEAAHNLFLAHEIAVNDKFKISEPSEKMPQQQSKQSPIEKFETTLKTVMYRAFWDKLDKDLKSEPIIFNHALKLVAEVKEILLSLLQKDRVTTMHKRINEALDMELLQQQAENDALDIQKLSTFLIDTMASMCAPVRDKDVEALRSIDNITELFKGIYSVLKSMSRDTANFHIAAFRPHIQQQMVEQERSKFSLLLSKLPNGLDVTEKWLERVYMELKEEHTKNGKTSTPSSSTSDKRTDQNSLSPMTVLKHAYTKLLQWNHATEIFPETVAVDQARYYQLQQEYKRLLLVASVVLSTYASLDTQLSSQQSHITSLKKDLMLLLESEYTADNELTDTLSAIVELVWDKTCRYLKEIAQTTLPAEKKISLAAQIENLSCLNDNPIYNLLAKRANKYISDVVEYYSQHKSSISSLSPLPVPQGLQVVAMEMSVLAASYHRLVSLNQLVYGPFYASLLSKLLGLKSPAESQSATPGGAKESSNFKSLFNEDKAMNHSNLTGKDLSSSESQDNSS</sequence>
<comment type="caution">
    <text evidence="3">The sequence shown here is derived from an EMBL/GenBank/DDBJ whole genome shotgun (WGS) entry which is preliminary data.</text>
</comment>
<name>A0ABP0H018_CLALP</name>